<dbReference type="EMBL" id="WUBL01000046">
    <property type="protein sequence ID" value="KAF2968755.1"/>
    <property type="molecule type" value="Genomic_DNA"/>
</dbReference>
<proteinExistence type="predicted"/>
<reference evidence="2 3" key="1">
    <citation type="submission" date="2019-12" db="EMBL/GenBank/DDBJ databases">
        <title>Draft genome sequence of the ascomycete Xylaria multiplex DSM 110363.</title>
        <authorList>
            <person name="Buettner E."/>
            <person name="Kellner H."/>
        </authorList>
    </citation>
    <scope>NUCLEOTIDE SEQUENCE [LARGE SCALE GENOMIC DNA]</scope>
    <source>
        <strain evidence="2 3">DSM 110363</strain>
    </source>
</reference>
<evidence type="ECO:0000313" key="3">
    <source>
        <dbReference type="Proteomes" id="UP000481858"/>
    </source>
</evidence>
<evidence type="ECO:0000256" key="1">
    <source>
        <dbReference type="SAM" id="MobiDB-lite"/>
    </source>
</evidence>
<protein>
    <submittedName>
        <fullName evidence="2">Uncharacterized protein</fullName>
    </submittedName>
</protein>
<feature type="region of interest" description="Disordered" evidence="1">
    <location>
        <begin position="1"/>
        <end position="24"/>
    </location>
</feature>
<accession>A0A7C8MV41</accession>
<gene>
    <name evidence="2" type="ORF">GQX73_g4833</name>
</gene>
<keyword evidence="3" id="KW-1185">Reference proteome</keyword>
<sequence length="179" mass="21348">MRLSPPADPRNLLPSRAHPEHRQTRKQLEKQHQIGLKEVGVLSLIGLTLAWNIENQVRKCEEKKQKGEEEQRKRDDQEHYQRENSYHDRAVDSRRSHRSPYRNRSSGRGDWDGIENYARGPRRQQSVGYRTNSRRDDQYRGEMPRHDPQDNRRYGSKYQYDDPRDLDLAGRGGSRRDSW</sequence>
<comment type="caution">
    <text evidence="2">The sequence shown here is derived from an EMBL/GenBank/DDBJ whole genome shotgun (WGS) entry which is preliminary data.</text>
</comment>
<dbReference type="AlphaFoldDB" id="A0A7C8MV41"/>
<organism evidence="2 3">
    <name type="scientific">Xylaria multiplex</name>
    <dbReference type="NCBI Taxonomy" id="323545"/>
    <lineage>
        <taxon>Eukaryota</taxon>
        <taxon>Fungi</taxon>
        <taxon>Dikarya</taxon>
        <taxon>Ascomycota</taxon>
        <taxon>Pezizomycotina</taxon>
        <taxon>Sordariomycetes</taxon>
        <taxon>Xylariomycetidae</taxon>
        <taxon>Xylariales</taxon>
        <taxon>Xylariaceae</taxon>
        <taxon>Xylaria</taxon>
    </lineage>
</organism>
<evidence type="ECO:0000313" key="2">
    <source>
        <dbReference type="EMBL" id="KAF2968755.1"/>
    </source>
</evidence>
<feature type="compositionally biased region" description="Basic and acidic residues" evidence="1">
    <location>
        <begin position="133"/>
        <end position="179"/>
    </location>
</feature>
<dbReference type="Proteomes" id="UP000481858">
    <property type="component" value="Unassembled WGS sequence"/>
</dbReference>
<dbReference type="OrthoDB" id="5239180at2759"/>
<feature type="region of interest" description="Disordered" evidence="1">
    <location>
        <begin position="62"/>
        <end position="179"/>
    </location>
</feature>
<feature type="compositionally biased region" description="Basic and acidic residues" evidence="1">
    <location>
        <begin position="62"/>
        <end position="94"/>
    </location>
</feature>
<name>A0A7C8MV41_9PEZI</name>
<dbReference type="InParanoid" id="A0A7C8MV41"/>